<comment type="caution">
    <text evidence="1">The sequence shown here is derived from an EMBL/GenBank/DDBJ whole genome shotgun (WGS) entry which is preliminary data.</text>
</comment>
<name>A0AAN8T9R7_SOLBU</name>
<proteinExistence type="predicted"/>
<sequence length="40" mass="4798">MKEQVATLVQEEMQEVVTRRGQKLWDKVYLLLILDIHVLM</sequence>
<dbReference type="AlphaFoldDB" id="A0AAN8T9R7"/>
<reference evidence="1 2" key="1">
    <citation type="submission" date="2024-02" db="EMBL/GenBank/DDBJ databases">
        <title>de novo genome assembly of Solanum bulbocastanum strain 11H21.</title>
        <authorList>
            <person name="Hosaka A.J."/>
        </authorList>
    </citation>
    <scope>NUCLEOTIDE SEQUENCE [LARGE SCALE GENOMIC DNA]</scope>
    <source>
        <tissue evidence="1">Young leaves</tissue>
    </source>
</reference>
<protein>
    <submittedName>
        <fullName evidence="1">Uncharacterized protein</fullName>
    </submittedName>
</protein>
<organism evidence="1 2">
    <name type="scientific">Solanum bulbocastanum</name>
    <name type="common">Wild potato</name>
    <dbReference type="NCBI Taxonomy" id="147425"/>
    <lineage>
        <taxon>Eukaryota</taxon>
        <taxon>Viridiplantae</taxon>
        <taxon>Streptophyta</taxon>
        <taxon>Embryophyta</taxon>
        <taxon>Tracheophyta</taxon>
        <taxon>Spermatophyta</taxon>
        <taxon>Magnoliopsida</taxon>
        <taxon>eudicotyledons</taxon>
        <taxon>Gunneridae</taxon>
        <taxon>Pentapetalae</taxon>
        <taxon>asterids</taxon>
        <taxon>lamiids</taxon>
        <taxon>Solanales</taxon>
        <taxon>Solanaceae</taxon>
        <taxon>Solanoideae</taxon>
        <taxon>Solaneae</taxon>
        <taxon>Solanum</taxon>
    </lineage>
</organism>
<evidence type="ECO:0000313" key="1">
    <source>
        <dbReference type="EMBL" id="KAK6784115.1"/>
    </source>
</evidence>
<dbReference type="EMBL" id="JBANQN010000007">
    <property type="protein sequence ID" value="KAK6784115.1"/>
    <property type="molecule type" value="Genomic_DNA"/>
</dbReference>
<evidence type="ECO:0000313" key="2">
    <source>
        <dbReference type="Proteomes" id="UP001371456"/>
    </source>
</evidence>
<accession>A0AAN8T9R7</accession>
<dbReference type="Proteomes" id="UP001371456">
    <property type="component" value="Unassembled WGS sequence"/>
</dbReference>
<keyword evidence="2" id="KW-1185">Reference proteome</keyword>
<gene>
    <name evidence="1" type="ORF">RDI58_017569</name>
</gene>